<dbReference type="Pfam" id="PF04248">
    <property type="entry name" value="NTP_transf_9"/>
    <property type="match status" value="1"/>
</dbReference>
<name>A0ABX0FQE5_9BURK</name>
<reference evidence="2 3" key="1">
    <citation type="submission" date="2020-01" db="EMBL/GenBank/DDBJ databases">
        <authorList>
            <person name="Lee S.D."/>
        </authorList>
    </citation>
    <scope>NUCLEOTIDE SEQUENCE [LARGE SCALE GENOMIC DNA]</scope>
    <source>
        <strain evidence="2 3">SAP-35</strain>
    </source>
</reference>
<dbReference type="InterPro" id="IPR038694">
    <property type="entry name" value="DUF427_sf"/>
</dbReference>
<reference evidence="3" key="2">
    <citation type="submission" date="2023-07" db="EMBL/GenBank/DDBJ databases">
        <title>Duganella aceri sp. nov., isolated from tree sap.</title>
        <authorList>
            <person name="Kim I.S."/>
        </authorList>
    </citation>
    <scope>NUCLEOTIDE SEQUENCE [LARGE SCALE GENOMIC DNA]</scope>
    <source>
        <strain evidence="3">SAP-35</strain>
    </source>
</reference>
<dbReference type="PANTHER" id="PTHR34310:SF5">
    <property type="entry name" value="DUF427 DOMAIN PROTEIN (AFU_ORTHOLOGUE AFUA_3G02220)"/>
    <property type="match status" value="1"/>
</dbReference>
<dbReference type="Gene3D" id="2.170.150.40">
    <property type="entry name" value="Domain of unknown function (DUF427)"/>
    <property type="match status" value="1"/>
</dbReference>
<dbReference type="PANTHER" id="PTHR34310">
    <property type="entry name" value="DUF427 DOMAIN PROTEIN (AFU_ORTHOLOGUE AFUA_3G02220)"/>
    <property type="match status" value="1"/>
</dbReference>
<dbReference type="Proteomes" id="UP000666369">
    <property type="component" value="Unassembled WGS sequence"/>
</dbReference>
<dbReference type="EMBL" id="JAADJT010000009">
    <property type="protein sequence ID" value="NGZ86584.1"/>
    <property type="molecule type" value="Genomic_DNA"/>
</dbReference>
<accession>A0ABX0FQE5</accession>
<sequence length="96" mass="10980">MPTATWNGVVIAQANDDEVEIVENNVYFPPSSVKQEYLRPSEHTSRCPWKGLASYYSLEVDGKVNDNAVWYYPAPLEKAAHIKDHLAFWRGVDVQR</sequence>
<evidence type="ECO:0000313" key="3">
    <source>
        <dbReference type="Proteomes" id="UP000666369"/>
    </source>
</evidence>
<dbReference type="RefSeq" id="WP_166106424.1">
    <property type="nucleotide sequence ID" value="NZ_JAADJT010000009.1"/>
</dbReference>
<protein>
    <submittedName>
        <fullName evidence="2">DUF427 domain-containing protein</fullName>
    </submittedName>
</protein>
<evidence type="ECO:0000259" key="1">
    <source>
        <dbReference type="Pfam" id="PF04248"/>
    </source>
</evidence>
<evidence type="ECO:0000313" key="2">
    <source>
        <dbReference type="EMBL" id="NGZ86584.1"/>
    </source>
</evidence>
<comment type="caution">
    <text evidence="2">The sequence shown here is derived from an EMBL/GenBank/DDBJ whole genome shotgun (WGS) entry which is preliminary data.</text>
</comment>
<dbReference type="InterPro" id="IPR007361">
    <property type="entry name" value="DUF427"/>
</dbReference>
<proteinExistence type="predicted"/>
<organism evidence="2 3">
    <name type="scientific">Duganella aceris</name>
    <dbReference type="NCBI Taxonomy" id="2703883"/>
    <lineage>
        <taxon>Bacteria</taxon>
        <taxon>Pseudomonadati</taxon>
        <taxon>Pseudomonadota</taxon>
        <taxon>Betaproteobacteria</taxon>
        <taxon>Burkholderiales</taxon>
        <taxon>Oxalobacteraceae</taxon>
        <taxon>Telluria group</taxon>
        <taxon>Duganella</taxon>
    </lineage>
</organism>
<gene>
    <name evidence="2" type="ORF">GW587_20265</name>
</gene>
<keyword evidence="3" id="KW-1185">Reference proteome</keyword>
<feature type="domain" description="DUF427" evidence="1">
    <location>
        <begin position="4"/>
        <end position="90"/>
    </location>
</feature>